<dbReference type="InterPro" id="IPR052929">
    <property type="entry name" value="RNase_H-like_EbsB-rel"/>
</dbReference>
<dbReference type="PANTHER" id="PTHR47074">
    <property type="entry name" value="BNAC02G40300D PROTEIN"/>
    <property type="match status" value="1"/>
</dbReference>
<dbReference type="InterPro" id="IPR036397">
    <property type="entry name" value="RNaseH_sf"/>
</dbReference>
<evidence type="ECO:0000313" key="3">
    <source>
        <dbReference type="Proteomes" id="UP000237347"/>
    </source>
</evidence>
<keyword evidence="3" id="KW-1185">Reference proteome</keyword>
<evidence type="ECO:0000313" key="2">
    <source>
        <dbReference type="EMBL" id="KAK7854000.1"/>
    </source>
</evidence>
<dbReference type="GO" id="GO:0003676">
    <property type="term" value="F:nucleic acid binding"/>
    <property type="evidence" value="ECO:0007669"/>
    <property type="project" value="InterPro"/>
</dbReference>
<dbReference type="PANTHER" id="PTHR47074:SF48">
    <property type="entry name" value="POLYNUCLEOTIDYL TRANSFERASE, RIBONUCLEASE H-LIKE SUPERFAMILY PROTEIN"/>
    <property type="match status" value="1"/>
</dbReference>
<evidence type="ECO:0000259" key="1">
    <source>
        <dbReference type="Pfam" id="PF13456"/>
    </source>
</evidence>
<proteinExistence type="predicted"/>
<sequence>MEGSQSKAGVGVVVRDGGGQVIAALCKKLDNPLRPLEAEAKATEIGVTFAREIGVMDATFEGDSLVVCNAIHGLTEANPTVNIPTHVLAQQAVNVEDYLVWLEECPGCIEQACMHA</sequence>
<name>A0AAW0LQY9_QUESU</name>
<dbReference type="Proteomes" id="UP000237347">
    <property type="component" value="Unassembled WGS sequence"/>
</dbReference>
<dbReference type="AlphaFoldDB" id="A0AAW0LQY9"/>
<accession>A0AAW0LQY9</accession>
<dbReference type="Pfam" id="PF13456">
    <property type="entry name" value="RVT_3"/>
    <property type="match status" value="1"/>
</dbReference>
<comment type="caution">
    <text evidence="2">The sequence shown here is derived from an EMBL/GenBank/DDBJ whole genome shotgun (WGS) entry which is preliminary data.</text>
</comment>
<organism evidence="2 3">
    <name type="scientific">Quercus suber</name>
    <name type="common">Cork oak</name>
    <dbReference type="NCBI Taxonomy" id="58331"/>
    <lineage>
        <taxon>Eukaryota</taxon>
        <taxon>Viridiplantae</taxon>
        <taxon>Streptophyta</taxon>
        <taxon>Embryophyta</taxon>
        <taxon>Tracheophyta</taxon>
        <taxon>Spermatophyta</taxon>
        <taxon>Magnoliopsida</taxon>
        <taxon>eudicotyledons</taxon>
        <taxon>Gunneridae</taxon>
        <taxon>Pentapetalae</taxon>
        <taxon>rosids</taxon>
        <taxon>fabids</taxon>
        <taxon>Fagales</taxon>
        <taxon>Fagaceae</taxon>
        <taxon>Quercus</taxon>
    </lineage>
</organism>
<reference evidence="2 3" key="1">
    <citation type="journal article" date="2018" name="Sci. Data">
        <title>The draft genome sequence of cork oak.</title>
        <authorList>
            <person name="Ramos A.M."/>
            <person name="Usie A."/>
            <person name="Barbosa P."/>
            <person name="Barros P.M."/>
            <person name="Capote T."/>
            <person name="Chaves I."/>
            <person name="Simoes F."/>
            <person name="Abreu I."/>
            <person name="Carrasquinho I."/>
            <person name="Faro C."/>
            <person name="Guimaraes J.B."/>
            <person name="Mendonca D."/>
            <person name="Nobrega F."/>
            <person name="Rodrigues L."/>
            <person name="Saibo N.J.M."/>
            <person name="Varela M.C."/>
            <person name="Egas C."/>
            <person name="Matos J."/>
            <person name="Miguel C.M."/>
            <person name="Oliveira M.M."/>
            <person name="Ricardo C.P."/>
            <person name="Goncalves S."/>
        </authorList>
    </citation>
    <scope>NUCLEOTIDE SEQUENCE [LARGE SCALE GENOMIC DNA]</scope>
    <source>
        <strain evidence="3">cv. HL8</strain>
    </source>
</reference>
<dbReference type="InterPro" id="IPR012337">
    <property type="entry name" value="RNaseH-like_sf"/>
</dbReference>
<dbReference type="InterPro" id="IPR002156">
    <property type="entry name" value="RNaseH_domain"/>
</dbReference>
<dbReference type="GO" id="GO:0004523">
    <property type="term" value="F:RNA-DNA hybrid ribonuclease activity"/>
    <property type="evidence" value="ECO:0007669"/>
    <property type="project" value="InterPro"/>
</dbReference>
<feature type="domain" description="RNase H type-1" evidence="1">
    <location>
        <begin position="4"/>
        <end position="78"/>
    </location>
</feature>
<dbReference type="Gene3D" id="3.30.420.10">
    <property type="entry name" value="Ribonuclease H-like superfamily/Ribonuclease H"/>
    <property type="match status" value="1"/>
</dbReference>
<dbReference type="EMBL" id="PKMF04000059">
    <property type="protein sequence ID" value="KAK7854000.1"/>
    <property type="molecule type" value="Genomic_DNA"/>
</dbReference>
<protein>
    <recommendedName>
        <fullName evidence="1">RNase H type-1 domain-containing protein</fullName>
    </recommendedName>
</protein>
<gene>
    <name evidence="2" type="ORF">CFP56_033778</name>
</gene>
<dbReference type="SUPFAM" id="SSF53098">
    <property type="entry name" value="Ribonuclease H-like"/>
    <property type="match status" value="1"/>
</dbReference>